<evidence type="ECO:0000256" key="7">
    <source>
        <dbReference type="ARBA" id="ARBA00022842"/>
    </source>
</evidence>
<dbReference type="EMBL" id="WODA01000025">
    <property type="protein sequence ID" value="MUN08757.1"/>
    <property type="molecule type" value="Genomic_DNA"/>
</dbReference>
<dbReference type="InterPro" id="IPR000086">
    <property type="entry name" value="NUDIX_hydrolase_dom"/>
</dbReference>
<keyword evidence="8" id="KW-0520">NAD</keyword>
<dbReference type="PROSITE" id="PS51462">
    <property type="entry name" value="NUDIX"/>
    <property type="match status" value="1"/>
</dbReference>
<dbReference type="CDD" id="cd03429">
    <property type="entry name" value="NUDIX_NADH_pyrophosphatase_Nudt13"/>
    <property type="match status" value="1"/>
</dbReference>
<dbReference type="InterPro" id="IPR015376">
    <property type="entry name" value="Znr_NADH_PPase"/>
</dbReference>
<dbReference type="InterPro" id="IPR050241">
    <property type="entry name" value="NAD-cap_RNA_hydrolase_NudC"/>
</dbReference>
<dbReference type="GO" id="GO:0019677">
    <property type="term" value="P:NAD+ catabolic process"/>
    <property type="evidence" value="ECO:0007669"/>
    <property type="project" value="TreeGrafter"/>
</dbReference>
<protein>
    <recommendedName>
        <fullName evidence="4">NAD(+) diphosphatase</fullName>
        <ecNumber evidence="4">3.6.1.22</ecNumber>
    </recommendedName>
</protein>
<dbReference type="Gene3D" id="3.90.79.10">
    <property type="entry name" value="Nucleoside Triphosphate Pyrophosphohydrolase"/>
    <property type="match status" value="1"/>
</dbReference>
<evidence type="ECO:0000256" key="4">
    <source>
        <dbReference type="ARBA" id="ARBA00012381"/>
    </source>
</evidence>
<evidence type="ECO:0000256" key="3">
    <source>
        <dbReference type="ARBA" id="ARBA00009595"/>
    </source>
</evidence>
<accession>A0A7C9M074</accession>
<dbReference type="Proteomes" id="UP000480122">
    <property type="component" value="Unassembled WGS sequence"/>
</dbReference>
<dbReference type="GO" id="GO:0005829">
    <property type="term" value="C:cytosol"/>
    <property type="evidence" value="ECO:0007669"/>
    <property type="project" value="TreeGrafter"/>
</dbReference>
<proteinExistence type="inferred from homology"/>
<dbReference type="AlphaFoldDB" id="A0A7C9M074"/>
<dbReference type="GO" id="GO:0035529">
    <property type="term" value="F:NADH pyrophosphatase activity"/>
    <property type="evidence" value="ECO:0007669"/>
    <property type="project" value="TreeGrafter"/>
</dbReference>
<dbReference type="SUPFAM" id="SSF55811">
    <property type="entry name" value="Nudix"/>
    <property type="match status" value="1"/>
</dbReference>
<keyword evidence="5" id="KW-0479">Metal-binding</keyword>
<dbReference type="InterPro" id="IPR020084">
    <property type="entry name" value="NUDIX_hydrolase_CS"/>
</dbReference>
<evidence type="ECO:0000256" key="1">
    <source>
        <dbReference type="ARBA" id="ARBA00001946"/>
    </source>
</evidence>
<sequence length="366" mass="38864">MALSLSRSSGLPGDRHAFPTTPAPTRGAPVLHPDAPNPADVAHPVTTPPLAREHLDRDAVSRTATGRADAFDADPDARVLAVHAGRVLVVEPASVDDAPGLGLRHPSTLAEPDVRCYLGRTLDAGADAADGALPAGSPIEAWTYDADAAAAIADEPRWVGLRGIATSLDDRDAGLAIEAVALANWHATHAFCPGCGSPTEVVTSGWARRCLAEDRLRFPRTDPAVIVLVTDDEDRVLLGSNAMWEQDRFSVLAGFVEPGESLEAAVVREIGEEAGLAVDRVEYLGSQPWPFPASLMCAFRARVAHGAATTVVPDGEEILELRWFDRDGLRDALGRVALPGETSIARWMLEEWYGGPLASSMPWSTS</sequence>
<dbReference type="Pfam" id="PF09296">
    <property type="entry name" value="NUDIX-like"/>
    <property type="match status" value="1"/>
</dbReference>
<comment type="similarity">
    <text evidence="3">Belongs to the Nudix hydrolase family. NudC subfamily.</text>
</comment>
<evidence type="ECO:0000259" key="11">
    <source>
        <dbReference type="PROSITE" id="PS51462"/>
    </source>
</evidence>
<dbReference type="NCBIfam" id="NF001299">
    <property type="entry name" value="PRK00241.1"/>
    <property type="match status" value="1"/>
</dbReference>
<dbReference type="PANTHER" id="PTHR42904">
    <property type="entry name" value="NUDIX HYDROLASE, NUDC SUBFAMILY"/>
    <property type="match status" value="1"/>
</dbReference>
<comment type="catalytic activity">
    <reaction evidence="9">
        <text>a 5'-end NAD(+)-phospho-ribonucleoside in mRNA + H2O = a 5'-end phospho-adenosine-phospho-ribonucleoside in mRNA + beta-nicotinamide D-ribonucleotide + 2 H(+)</text>
        <dbReference type="Rhea" id="RHEA:60876"/>
        <dbReference type="Rhea" id="RHEA-COMP:15698"/>
        <dbReference type="Rhea" id="RHEA-COMP:15719"/>
        <dbReference type="ChEBI" id="CHEBI:14649"/>
        <dbReference type="ChEBI" id="CHEBI:15377"/>
        <dbReference type="ChEBI" id="CHEBI:15378"/>
        <dbReference type="ChEBI" id="CHEBI:144029"/>
        <dbReference type="ChEBI" id="CHEBI:144051"/>
    </reaction>
    <physiologicalReaction direction="left-to-right" evidence="9">
        <dbReference type="Rhea" id="RHEA:60877"/>
    </physiologicalReaction>
</comment>
<dbReference type="InterPro" id="IPR015375">
    <property type="entry name" value="NADH_PPase-like_N"/>
</dbReference>
<keyword evidence="7" id="KW-0460">Magnesium</keyword>
<dbReference type="InterPro" id="IPR015797">
    <property type="entry name" value="NUDIX_hydrolase-like_dom_sf"/>
</dbReference>
<dbReference type="GO" id="GO:0046872">
    <property type="term" value="F:metal ion binding"/>
    <property type="evidence" value="ECO:0007669"/>
    <property type="project" value="UniProtKB-KW"/>
</dbReference>
<comment type="caution">
    <text evidence="12">The sequence shown here is derived from an EMBL/GenBank/DDBJ whole genome shotgun (WGS) entry which is preliminary data.</text>
</comment>
<feature type="region of interest" description="Disordered" evidence="10">
    <location>
        <begin position="1"/>
        <end position="58"/>
    </location>
</feature>
<dbReference type="InterPro" id="IPR049734">
    <property type="entry name" value="NudC-like_C"/>
</dbReference>
<comment type="cofactor">
    <cofactor evidence="1">
        <name>Mg(2+)</name>
        <dbReference type="ChEBI" id="CHEBI:18420"/>
    </cofactor>
</comment>
<comment type="cofactor">
    <cofactor evidence="2">
        <name>Zn(2+)</name>
        <dbReference type="ChEBI" id="CHEBI:29105"/>
    </cofactor>
</comment>
<dbReference type="PANTHER" id="PTHR42904:SF6">
    <property type="entry name" value="NAD-CAPPED RNA HYDROLASE NUDT12"/>
    <property type="match status" value="1"/>
</dbReference>
<feature type="domain" description="Nudix hydrolase" evidence="11">
    <location>
        <begin position="219"/>
        <end position="350"/>
    </location>
</feature>
<dbReference type="GO" id="GO:0006742">
    <property type="term" value="P:NADP+ catabolic process"/>
    <property type="evidence" value="ECO:0007669"/>
    <property type="project" value="TreeGrafter"/>
</dbReference>
<evidence type="ECO:0000256" key="6">
    <source>
        <dbReference type="ARBA" id="ARBA00022801"/>
    </source>
</evidence>
<evidence type="ECO:0000256" key="9">
    <source>
        <dbReference type="ARBA" id="ARBA00023679"/>
    </source>
</evidence>
<evidence type="ECO:0000256" key="10">
    <source>
        <dbReference type="SAM" id="MobiDB-lite"/>
    </source>
</evidence>
<gene>
    <name evidence="12" type="primary">nudC</name>
    <name evidence="12" type="ORF">GLX25_16770</name>
</gene>
<evidence type="ECO:0000313" key="13">
    <source>
        <dbReference type="Proteomes" id="UP000480122"/>
    </source>
</evidence>
<dbReference type="EC" id="3.6.1.22" evidence="4"/>
<dbReference type="PROSITE" id="PS00893">
    <property type="entry name" value="NUDIX_BOX"/>
    <property type="match status" value="1"/>
</dbReference>
<dbReference type="Gene3D" id="3.90.79.20">
    <property type="match status" value="1"/>
</dbReference>
<dbReference type="OrthoDB" id="9791656at2"/>
<dbReference type="Pfam" id="PF09297">
    <property type="entry name" value="Zn_ribbon_NUD"/>
    <property type="match status" value="1"/>
</dbReference>
<dbReference type="Pfam" id="PF00293">
    <property type="entry name" value="NUDIX"/>
    <property type="match status" value="1"/>
</dbReference>
<evidence type="ECO:0000256" key="5">
    <source>
        <dbReference type="ARBA" id="ARBA00022723"/>
    </source>
</evidence>
<organism evidence="12 13">
    <name type="scientific">Agromyces luteolus</name>
    <dbReference type="NCBI Taxonomy" id="88373"/>
    <lineage>
        <taxon>Bacteria</taxon>
        <taxon>Bacillati</taxon>
        <taxon>Actinomycetota</taxon>
        <taxon>Actinomycetes</taxon>
        <taxon>Micrococcales</taxon>
        <taxon>Microbacteriaceae</taxon>
        <taxon>Agromyces</taxon>
    </lineage>
</organism>
<keyword evidence="13" id="KW-1185">Reference proteome</keyword>
<evidence type="ECO:0000256" key="8">
    <source>
        <dbReference type="ARBA" id="ARBA00023027"/>
    </source>
</evidence>
<reference evidence="12 13" key="1">
    <citation type="submission" date="2019-11" db="EMBL/GenBank/DDBJ databases">
        <title>Agromyces kandeliae sp. nov., isolated from mangrove soil.</title>
        <authorList>
            <person name="Wang R."/>
        </authorList>
    </citation>
    <scope>NUCLEOTIDE SEQUENCE [LARGE SCALE GENOMIC DNA]</scope>
    <source>
        <strain evidence="12 13">JCM 11431</strain>
    </source>
</reference>
<name>A0A7C9M074_9MICO</name>
<keyword evidence="6 12" id="KW-0378">Hydrolase</keyword>
<evidence type="ECO:0000313" key="12">
    <source>
        <dbReference type="EMBL" id="MUN08757.1"/>
    </source>
</evidence>
<evidence type="ECO:0000256" key="2">
    <source>
        <dbReference type="ARBA" id="ARBA00001947"/>
    </source>
</evidence>